<name>A0AAJ0G5C8_9PEZI</name>
<dbReference type="GO" id="GO:0016020">
    <property type="term" value="C:membrane"/>
    <property type="evidence" value="ECO:0007669"/>
    <property type="project" value="TreeGrafter"/>
</dbReference>
<dbReference type="Gene3D" id="3.10.120.10">
    <property type="entry name" value="Cytochrome b5-like heme/steroid binding domain"/>
    <property type="match status" value="1"/>
</dbReference>
<dbReference type="InterPro" id="IPR036400">
    <property type="entry name" value="Cyt_B5-like_heme/steroid_sf"/>
</dbReference>
<evidence type="ECO:0000313" key="4">
    <source>
        <dbReference type="EMBL" id="KAK3047794.1"/>
    </source>
</evidence>
<proteinExistence type="inferred from homology"/>
<dbReference type="InterPro" id="IPR050577">
    <property type="entry name" value="MAPR/NEUFC/NENF-like"/>
</dbReference>
<evidence type="ECO:0000256" key="2">
    <source>
        <dbReference type="SAM" id="MobiDB-lite"/>
    </source>
</evidence>
<dbReference type="GO" id="GO:0012505">
    <property type="term" value="C:endomembrane system"/>
    <property type="evidence" value="ECO:0007669"/>
    <property type="project" value="TreeGrafter"/>
</dbReference>
<evidence type="ECO:0000259" key="3">
    <source>
        <dbReference type="SMART" id="SM01117"/>
    </source>
</evidence>
<comment type="similarity">
    <text evidence="1">Belongs to the cytochrome b5 family. MAPR subfamily.</text>
</comment>
<organism evidence="4 5">
    <name type="scientific">Extremus antarcticus</name>
    <dbReference type="NCBI Taxonomy" id="702011"/>
    <lineage>
        <taxon>Eukaryota</taxon>
        <taxon>Fungi</taxon>
        <taxon>Dikarya</taxon>
        <taxon>Ascomycota</taxon>
        <taxon>Pezizomycotina</taxon>
        <taxon>Dothideomycetes</taxon>
        <taxon>Dothideomycetidae</taxon>
        <taxon>Mycosphaerellales</taxon>
        <taxon>Extremaceae</taxon>
        <taxon>Extremus</taxon>
    </lineage>
</organism>
<dbReference type="EMBL" id="JAWDJX010000056">
    <property type="protein sequence ID" value="KAK3047794.1"/>
    <property type="molecule type" value="Genomic_DNA"/>
</dbReference>
<evidence type="ECO:0000313" key="5">
    <source>
        <dbReference type="Proteomes" id="UP001271007"/>
    </source>
</evidence>
<dbReference type="SMART" id="SM01117">
    <property type="entry name" value="Cyt-b5"/>
    <property type="match status" value="1"/>
</dbReference>
<evidence type="ECO:0000256" key="1">
    <source>
        <dbReference type="ARBA" id="ARBA00038357"/>
    </source>
</evidence>
<feature type="domain" description="Cytochrome b5 heme-binding" evidence="3">
    <location>
        <begin position="88"/>
        <end position="166"/>
    </location>
</feature>
<dbReference type="PANTHER" id="PTHR10281">
    <property type="entry name" value="MEMBRANE-ASSOCIATED PROGESTERONE RECEPTOR COMPONENT-RELATED"/>
    <property type="match status" value="1"/>
</dbReference>
<dbReference type="SUPFAM" id="SSF55856">
    <property type="entry name" value="Cytochrome b5-like heme/steroid binding domain"/>
    <property type="match status" value="1"/>
</dbReference>
<accession>A0AAJ0G5C8</accession>
<keyword evidence="5" id="KW-1185">Reference proteome</keyword>
<dbReference type="PANTHER" id="PTHR10281:SF76">
    <property type="entry name" value="CALCUTTA CUP-RELATED"/>
    <property type="match status" value="1"/>
</dbReference>
<dbReference type="FunFam" id="3.10.120.10:FF:000018">
    <property type="entry name" value="Heme/steroid binding domain protein, putative"/>
    <property type="match status" value="1"/>
</dbReference>
<feature type="compositionally biased region" description="Polar residues" evidence="2">
    <location>
        <begin position="15"/>
        <end position="24"/>
    </location>
</feature>
<dbReference type="AlphaFoldDB" id="A0AAJ0G5C8"/>
<dbReference type="InterPro" id="IPR001199">
    <property type="entry name" value="Cyt_B5-like_heme/steroid-bd"/>
</dbReference>
<comment type="caution">
    <text evidence="4">The sequence shown here is derived from an EMBL/GenBank/DDBJ whole genome shotgun (WGS) entry which is preliminary data.</text>
</comment>
<gene>
    <name evidence="4" type="ORF">LTR09_010769</name>
</gene>
<protein>
    <recommendedName>
        <fullName evidence="3">Cytochrome b5 heme-binding domain-containing protein</fullName>
    </recommendedName>
</protein>
<dbReference type="Proteomes" id="UP001271007">
    <property type="component" value="Unassembled WGS sequence"/>
</dbReference>
<feature type="region of interest" description="Disordered" evidence="2">
    <location>
        <begin position="242"/>
        <end position="261"/>
    </location>
</feature>
<feature type="region of interest" description="Disordered" evidence="2">
    <location>
        <begin position="1"/>
        <end position="31"/>
    </location>
</feature>
<reference evidence="4" key="1">
    <citation type="submission" date="2023-04" db="EMBL/GenBank/DDBJ databases">
        <title>Black Yeasts Isolated from many extreme environments.</title>
        <authorList>
            <person name="Coleine C."/>
            <person name="Stajich J.E."/>
            <person name="Selbmann L."/>
        </authorList>
    </citation>
    <scope>NUCLEOTIDE SEQUENCE</scope>
    <source>
        <strain evidence="4">CCFEE 5312</strain>
    </source>
</reference>
<sequence length="261" mass="28533">MADANGGLRERKSGKSSSNTNGANDTPDKRSGKSGFGVLDVVRIIAGLLLLNTLLSYFVTGDSFLWGHRPWFVRPRVVARWLSGPVLLTDTQLALYNGTDESLPLYLALNGTIYDVSAGRRVYGPGGSYHVFAGKDAARGFVTGCFAEDSTPDLRGAEWTYVPIDVPPFDEMGGVKVQAGQKVHREQELRKARKKVKETLDGWAKMFEGEGGKDYFAAGRVVREDGWLEALPVRKLCERAEKGRPKPKAVGVDKGAAYRPL</sequence>
<dbReference type="Pfam" id="PF00173">
    <property type="entry name" value="Cyt-b5"/>
    <property type="match status" value="1"/>
</dbReference>